<sequence length="77" mass="8701">MKEDIKVLIEEQCNTIVNLMTICSGLTVSVPALNRLSEYCSDLYDKQLGPYPCLIQTDTRADAHDNSHTYEGFIMTE</sequence>
<dbReference type="Proteomes" id="UP000828390">
    <property type="component" value="Unassembled WGS sequence"/>
</dbReference>
<comment type="caution">
    <text evidence="1">The sequence shown here is derived from an EMBL/GenBank/DDBJ whole genome shotgun (WGS) entry which is preliminary data.</text>
</comment>
<dbReference type="AlphaFoldDB" id="A0A9D4EK01"/>
<reference evidence="1" key="2">
    <citation type="submission" date="2020-11" db="EMBL/GenBank/DDBJ databases">
        <authorList>
            <person name="McCartney M.A."/>
            <person name="Auch B."/>
            <person name="Kono T."/>
            <person name="Mallez S."/>
            <person name="Becker A."/>
            <person name="Gohl D.M."/>
            <person name="Silverstein K.A.T."/>
            <person name="Koren S."/>
            <person name="Bechman K.B."/>
            <person name="Herman A."/>
            <person name="Abrahante J.E."/>
            <person name="Garbe J."/>
        </authorList>
    </citation>
    <scope>NUCLEOTIDE SEQUENCE</scope>
    <source>
        <strain evidence="1">Duluth1</strain>
        <tissue evidence="1">Whole animal</tissue>
    </source>
</reference>
<keyword evidence="2" id="KW-1185">Reference proteome</keyword>
<evidence type="ECO:0000313" key="2">
    <source>
        <dbReference type="Proteomes" id="UP000828390"/>
    </source>
</evidence>
<accession>A0A9D4EK01</accession>
<dbReference type="EMBL" id="JAIWYP010000008">
    <property type="protein sequence ID" value="KAH3781195.1"/>
    <property type="molecule type" value="Genomic_DNA"/>
</dbReference>
<evidence type="ECO:0000313" key="1">
    <source>
        <dbReference type="EMBL" id="KAH3781195.1"/>
    </source>
</evidence>
<name>A0A9D4EK01_DREPO</name>
<gene>
    <name evidence="1" type="ORF">DPMN_159021</name>
</gene>
<reference evidence="1" key="1">
    <citation type="journal article" date="2019" name="bioRxiv">
        <title>The Genome of the Zebra Mussel, Dreissena polymorpha: A Resource for Invasive Species Research.</title>
        <authorList>
            <person name="McCartney M.A."/>
            <person name="Auch B."/>
            <person name="Kono T."/>
            <person name="Mallez S."/>
            <person name="Zhang Y."/>
            <person name="Obille A."/>
            <person name="Becker A."/>
            <person name="Abrahante J.E."/>
            <person name="Garbe J."/>
            <person name="Badalamenti J.P."/>
            <person name="Herman A."/>
            <person name="Mangelson H."/>
            <person name="Liachko I."/>
            <person name="Sullivan S."/>
            <person name="Sone E.D."/>
            <person name="Koren S."/>
            <person name="Silverstein K.A.T."/>
            <person name="Beckman K.B."/>
            <person name="Gohl D.M."/>
        </authorList>
    </citation>
    <scope>NUCLEOTIDE SEQUENCE</scope>
    <source>
        <strain evidence="1">Duluth1</strain>
        <tissue evidence="1">Whole animal</tissue>
    </source>
</reference>
<protein>
    <submittedName>
        <fullName evidence="1">Uncharacterized protein</fullName>
    </submittedName>
</protein>
<proteinExistence type="predicted"/>
<organism evidence="1 2">
    <name type="scientific">Dreissena polymorpha</name>
    <name type="common">Zebra mussel</name>
    <name type="synonym">Mytilus polymorpha</name>
    <dbReference type="NCBI Taxonomy" id="45954"/>
    <lineage>
        <taxon>Eukaryota</taxon>
        <taxon>Metazoa</taxon>
        <taxon>Spiralia</taxon>
        <taxon>Lophotrochozoa</taxon>
        <taxon>Mollusca</taxon>
        <taxon>Bivalvia</taxon>
        <taxon>Autobranchia</taxon>
        <taxon>Heteroconchia</taxon>
        <taxon>Euheterodonta</taxon>
        <taxon>Imparidentia</taxon>
        <taxon>Neoheterodontei</taxon>
        <taxon>Myida</taxon>
        <taxon>Dreissenoidea</taxon>
        <taxon>Dreissenidae</taxon>
        <taxon>Dreissena</taxon>
    </lineage>
</organism>